<keyword evidence="2" id="KW-1185">Reference proteome</keyword>
<evidence type="ECO:0000313" key="2">
    <source>
        <dbReference type="Proteomes" id="UP001596287"/>
    </source>
</evidence>
<organism evidence="1 2">
    <name type="scientific">Flavobacterium qiangtangense</name>
    <dbReference type="NCBI Taxonomy" id="1442595"/>
    <lineage>
        <taxon>Bacteria</taxon>
        <taxon>Pseudomonadati</taxon>
        <taxon>Bacteroidota</taxon>
        <taxon>Flavobacteriia</taxon>
        <taxon>Flavobacteriales</taxon>
        <taxon>Flavobacteriaceae</taxon>
        <taxon>Flavobacterium</taxon>
    </lineage>
</organism>
<dbReference type="EMBL" id="JBHSQB010000004">
    <property type="protein sequence ID" value="MFC6095804.1"/>
    <property type="molecule type" value="Genomic_DNA"/>
</dbReference>
<accession>A0ABW1PKT3</accession>
<evidence type="ECO:0008006" key="3">
    <source>
        <dbReference type="Google" id="ProtNLM"/>
    </source>
</evidence>
<gene>
    <name evidence="1" type="ORF">ACFPVY_04025</name>
</gene>
<evidence type="ECO:0000313" key="1">
    <source>
        <dbReference type="EMBL" id="MFC6095804.1"/>
    </source>
</evidence>
<name>A0ABW1PKT3_9FLAO</name>
<sequence length="837" mass="95378">MNGIKLYVGNDINNRNIILNGTALDLDGNENIEITLKQTDIRDLSANYADYTKKFTIPASRVNKRALKYWNDVKNDDQWPNDVEIPARIDVDGILFRMGVLKIDNANFDDNGNLKNFTVQFYSNLKSLKDLYGDKLIGALDYTTTLLTNTEFEYSDSKIMNMFHSSNNTGIEMPLVSVKRIWNDFQTLKYTNGSTNANGIKKEELRPALRCRQIISTIEKEYGIKFIGDILDNQSSPLNKLHIWLNKNEEAYSNAGQILDLSGTPTISSPNWGSSNLDCYFDIGRNLIKLTKRNFGAYINMKFRLNVRSIPNNNTPYKIFLQQIILNTDLTVNEPATSNQENNGFVGGTLEWVSGTQDNAANYVWNLQSNEPNLTTKYFRIIGESQGGITFTDLDITVQHYLLSNANFTSNTVVHRLQSPVDNTLVARFNVPKSLPDLSVADFMSSLMKLFNLVVIPIYDPFLASQYGTQNIYKLEYFNVYYGSTNTLDITKYTKLGKKINKIPTFKKIEFKHADSQFGTNIDYKNAQLPAREYGSTLQEFPNGTNEFKVETKFGLLIWHELANVQFSGNPLDNQYWITADALNEDYTKGVFNKPIVFFKSGLVAPIDQRYLSYVNSNGTDQPVYRFNAMTNIDNLLNYTTTLTFSEENMFGNGVYANTLYANYYKNLVSGVYSSYAREFEIEAVLPKNIYTNLSLGTTLIIQDARYSITDITLNLITGQCKLKLNNIVEESNIVEDTSANAQRLVPPPEIFSASRYGNNIKISWDGQSEEKGIFGYQIDFKVDEKEYEKLAFIRTNEPFGEYVHEGIDEKQIYTYKITVQDFYKNDGMPLAIEVRI</sequence>
<protein>
    <recommendedName>
        <fullName evidence="3">Fibronectin type-III domain-containing protein</fullName>
    </recommendedName>
</protein>
<dbReference type="InterPro" id="IPR013783">
    <property type="entry name" value="Ig-like_fold"/>
</dbReference>
<dbReference type="Proteomes" id="UP001596287">
    <property type="component" value="Unassembled WGS sequence"/>
</dbReference>
<reference evidence="2" key="1">
    <citation type="journal article" date="2019" name="Int. J. Syst. Evol. Microbiol.">
        <title>The Global Catalogue of Microorganisms (GCM) 10K type strain sequencing project: providing services to taxonomists for standard genome sequencing and annotation.</title>
        <authorList>
            <consortium name="The Broad Institute Genomics Platform"/>
            <consortium name="The Broad Institute Genome Sequencing Center for Infectious Disease"/>
            <person name="Wu L."/>
            <person name="Ma J."/>
        </authorList>
    </citation>
    <scope>NUCLEOTIDE SEQUENCE [LARGE SCALE GENOMIC DNA]</scope>
    <source>
        <strain evidence="2">CCUG 49679</strain>
    </source>
</reference>
<dbReference type="RefSeq" id="WP_379790476.1">
    <property type="nucleotide sequence ID" value="NZ_JBHSQB010000004.1"/>
</dbReference>
<comment type="caution">
    <text evidence="1">The sequence shown here is derived from an EMBL/GenBank/DDBJ whole genome shotgun (WGS) entry which is preliminary data.</text>
</comment>
<dbReference type="Gene3D" id="2.60.40.10">
    <property type="entry name" value="Immunoglobulins"/>
    <property type="match status" value="1"/>
</dbReference>
<proteinExistence type="predicted"/>